<dbReference type="InterPro" id="IPR012674">
    <property type="entry name" value="Calycin"/>
</dbReference>
<dbReference type="EMBL" id="JO841423">
    <property type="protein sequence ID" value="AEO33040.1"/>
    <property type="molecule type" value="mRNA"/>
</dbReference>
<protein>
    <recommendedName>
        <fullName evidence="2">Lipocalin/cytosolic fatty-acid binding domain-containing protein</fullName>
    </recommendedName>
</protein>
<dbReference type="AlphaFoldDB" id="G3MHS2"/>
<organism evidence="1">
    <name type="scientific">Amblyomma maculatum</name>
    <name type="common">Gulf Coast tick</name>
    <dbReference type="NCBI Taxonomy" id="34609"/>
    <lineage>
        <taxon>Eukaryota</taxon>
        <taxon>Metazoa</taxon>
        <taxon>Ecdysozoa</taxon>
        <taxon>Arthropoda</taxon>
        <taxon>Chelicerata</taxon>
        <taxon>Arachnida</taxon>
        <taxon>Acari</taxon>
        <taxon>Parasitiformes</taxon>
        <taxon>Ixodida</taxon>
        <taxon>Ixodoidea</taxon>
        <taxon>Ixodidae</taxon>
        <taxon>Amblyomminae</taxon>
        <taxon>Amblyomma</taxon>
    </lineage>
</organism>
<dbReference type="SUPFAM" id="SSF50814">
    <property type="entry name" value="Lipocalins"/>
    <property type="match status" value="1"/>
</dbReference>
<evidence type="ECO:0008006" key="2">
    <source>
        <dbReference type="Google" id="ProtNLM"/>
    </source>
</evidence>
<sequence length="248" mass="28426">DTRIYILRIYTLDTFCGCPRDSACAPLFRTLSKDGTNISKMIRIIAYFTMVLFAASSLTSEISEQENHKGIPYEEDECNFVHQNASEAVGVDGKIYVKSQNFNSSLPPLCDSAERVASFNETHFLFTLAAVLPFSFNLTVKFNTSFVLSMTGNHCEYNAMTYQYETKQPPKLRKLMYMSENQSCMIFVDERNSTAQQARCQLLQPARYVDGEVPRDCQKVYDDNCPGNRTTVYYPYCKTLQKYPYRIS</sequence>
<feature type="non-terminal residue" evidence="1">
    <location>
        <position position="1"/>
    </location>
</feature>
<name>G3MHS2_AMBMU</name>
<evidence type="ECO:0000313" key="1">
    <source>
        <dbReference type="EMBL" id="AEO33040.1"/>
    </source>
</evidence>
<accession>G3MHS2</accession>
<dbReference type="GO" id="GO:0030682">
    <property type="term" value="P:symbiont-mediated perturbation of host defenses"/>
    <property type="evidence" value="ECO:0007669"/>
    <property type="project" value="InterPro"/>
</dbReference>
<reference evidence="1" key="1">
    <citation type="journal article" date="2011" name="PLoS ONE">
        <title>A deep insight into the sialotranscriptome of the gulf coast tick, Amblyomma maculatum.</title>
        <authorList>
            <person name="Karim S."/>
            <person name="Singh P."/>
            <person name="Ribeiro J.M."/>
        </authorList>
    </citation>
    <scope>NUCLEOTIDE SEQUENCE</scope>
    <source>
        <tissue evidence="1">Salivary gland</tissue>
    </source>
</reference>
<proteinExistence type="evidence at transcript level"/>
<dbReference type="Gene3D" id="2.40.128.20">
    <property type="match status" value="1"/>
</dbReference>
<dbReference type="Pfam" id="PF02098">
    <property type="entry name" value="His_binding"/>
    <property type="match status" value="1"/>
</dbReference>
<dbReference type="GO" id="GO:0043176">
    <property type="term" value="F:amine binding"/>
    <property type="evidence" value="ECO:0007669"/>
    <property type="project" value="InterPro"/>
</dbReference>
<dbReference type="InterPro" id="IPR002970">
    <property type="entry name" value="Tick_his-bd"/>
</dbReference>